<evidence type="ECO:0000313" key="10">
    <source>
        <dbReference type="Proteomes" id="UP001377567"/>
    </source>
</evidence>
<comment type="caution">
    <text evidence="9">The sequence shown here is derived from an EMBL/GenBank/DDBJ whole genome shotgun (WGS) entry which is preliminary data.</text>
</comment>
<reference evidence="9 10" key="1">
    <citation type="journal article" date="2023" name="Elife">
        <title>Identification of key yeast species and microbe-microbe interactions impacting larval growth of Drosophila in the wild.</title>
        <authorList>
            <person name="Mure A."/>
            <person name="Sugiura Y."/>
            <person name="Maeda R."/>
            <person name="Honda K."/>
            <person name="Sakurai N."/>
            <person name="Takahashi Y."/>
            <person name="Watada M."/>
            <person name="Katoh T."/>
            <person name="Gotoh A."/>
            <person name="Gotoh Y."/>
            <person name="Taniguchi I."/>
            <person name="Nakamura K."/>
            <person name="Hayashi T."/>
            <person name="Katayama T."/>
            <person name="Uemura T."/>
            <person name="Hattori Y."/>
        </authorList>
    </citation>
    <scope>NUCLEOTIDE SEQUENCE [LARGE SCALE GENOMIC DNA]</scope>
    <source>
        <strain evidence="9 10">KH-74</strain>
    </source>
</reference>
<dbReference type="GO" id="GO:0000145">
    <property type="term" value="C:exocyst"/>
    <property type="evidence" value="ECO:0007669"/>
    <property type="project" value="InterPro"/>
</dbReference>
<evidence type="ECO:0000256" key="3">
    <source>
        <dbReference type="ARBA" id="ARBA00021269"/>
    </source>
</evidence>
<keyword evidence="6" id="KW-0653">Protein transport</keyword>
<dbReference type="Pfam" id="PF25345">
    <property type="entry name" value="PH_EXO84"/>
    <property type="match status" value="1"/>
</dbReference>
<dbReference type="Pfam" id="PF08700">
    <property type="entry name" value="VPS51_Exo84_N"/>
    <property type="match status" value="1"/>
</dbReference>
<dbReference type="AlphaFoldDB" id="A0AAV5S1Q6"/>
<dbReference type="InterPro" id="IPR042561">
    <property type="entry name" value="Exo84_C_1"/>
</dbReference>
<accession>A0AAV5S1Q6</accession>
<feature type="domain" description="Exocyst component Exo84 C-terminal" evidence="8">
    <location>
        <begin position="587"/>
        <end position="811"/>
    </location>
</feature>
<keyword evidence="10" id="KW-1185">Reference proteome</keyword>
<dbReference type="InterPro" id="IPR011993">
    <property type="entry name" value="PH-like_dom_sf"/>
</dbReference>
<evidence type="ECO:0000256" key="4">
    <source>
        <dbReference type="ARBA" id="ARBA00022448"/>
    </source>
</evidence>
<dbReference type="GO" id="GO:0015031">
    <property type="term" value="P:protein transport"/>
    <property type="evidence" value="ECO:0007669"/>
    <property type="project" value="UniProtKB-KW"/>
</dbReference>
<evidence type="ECO:0000256" key="6">
    <source>
        <dbReference type="ARBA" id="ARBA00022927"/>
    </source>
</evidence>
<dbReference type="Gene3D" id="1.20.58.1220">
    <property type="entry name" value="Exo84p, C-terminal helical domain"/>
    <property type="match status" value="1"/>
</dbReference>
<evidence type="ECO:0000256" key="1">
    <source>
        <dbReference type="ARBA" id="ARBA00004398"/>
    </source>
</evidence>
<feature type="compositionally biased region" description="Basic residues" evidence="7">
    <location>
        <begin position="38"/>
        <end position="48"/>
    </location>
</feature>
<dbReference type="InterPro" id="IPR032403">
    <property type="entry name" value="Exo84_C"/>
</dbReference>
<sequence length="826" mass="91870">MVEISLRKARNNWKNVTGSPSKNKAALTGGAPGDKDKDRKKKAKKAKDKGKAPKANPYSQLDSSYAPLPTINAREKNKAASSMQRRLSMHTQNYVPPTLDYSMPLPMSSLGQEYNNSTGDVSAIAAAAAAATKGALPDSSQFYRGGPNSTMSRELAKMGDTRAPRSAQPSAPAVQPISDLLQTSVLRSLLSDTHFNTKQFVRERLGNASASDIDAFTTALTSLSDRVQSDVKQNLNKSYNEIIQVNDGLFVASNELKTLRENFKQLMEVITEFDNAARERLTIEQESEAQRKSAAGSGLLPPAGTAQKQRRDRSSIMVLDKIWREELVNLIDTVDGSKNVVFEGGQRNANRHIVMKSAEWVELNSTTLRFLQMVRFYILNDMIIVATRNKTNDLVLNQCLDLKTINVSKQPNVNRILFKPDTMGGDPATIASNKNISNGLLYETRDEKECMDVLEAIRKAKDSLSDIFETEVEHERKIKESFKYLQSAQQTPSTDKYNSRSPAKSNRRSIGVSMTPKRNSRHASGVNGVIGMPGGNSLAAGVAANPSGVSAIVNSFMDQNLLQSLSLSMHTSQLGNDNSSVPAQLKSLDDQIEEVDVQIARLKFDAAVQSLSMIEDKINSLYQHSYLQKNGRESSPDENDSGDFTMLYNLLMLKITQRRDTIAGKLSQSILADSEIARLLTNVQILVKLGQKEQSLDLFLQNRATTIQNLTLQIGSFDNPVNYLTQLAVIRFQTIKQTILNFQRIFVKSGENEISDKKFSSILVNWCSEEVDKHFQMIDKQLLNNEMLSPASIKSTRKQIDDLKTVGLDFVYKLDDFIRKNKEMIR</sequence>
<dbReference type="InterPro" id="IPR042560">
    <property type="entry name" value="Exo84_C_2"/>
</dbReference>
<dbReference type="Gene3D" id="1.20.58.1210">
    <property type="entry name" value="Exo84p, N-terminal helical domain"/>
    <property type="match status" value="1"/>
</dbReference>
<evidence type="ECO:0000256" key="7">
    <source>
        <dbReference type="SAM" id="MobiDB-lite"/>
    </source>
</evidence>
<feature type="region of interest" description="Disordered" evidence="7">
    <location>
        <begin position="483"/>
        <end position="523"/>
    </location>
</feature>
<keyword evidence="4" id="KW-0813">Transport</keyword>
<dbReference type="Pfam" id="PF16528">
    <property type="entry name" value="Exo84_C"/>
    <property type="match status" value="1"/>
</dbReference>
<organism evidence="9 10">
    <name type="scientific">Maudiozyma humilis</name>
    <name type="common">Sour dough yeast</name>
    <name type="synonym">Kazachstania humilis</name>
    <dbReference type="NCBI Taxonomy" id="51915"/>
    <lineage>
        <taxon>Eukaryota</taxon>
        <taxon>Fungi</taxon>
        <taxon>Dikarya</taxon>
        <taxon>Ascomycota</taxon>
        <taxon>Saccharomycotina</taxon>
        <taxon>Saccharomycetes</taxon>
        <taxon>Saccharomycetales</taxon>
        <taxon>Saccharomycetaceae</taxon>
        <taxon>Maudiozyma</taxon>
    </lineage>
</organism>
<comment type="subcellular location">
    <subcellularLocation>
        <location evidence="1">Cytoplasmic vesicle</location>
        <location evidence="1">Secretory vesicle</location>
    </subcellularLocation>
</comment>
<dbReference type="GO" id="GO:0030133">
    <property type="term" value="C:transport vesicle"/>
    <property type="evidence" value="ECO:0007669"/>
    <property type="project" value="UniProtKB-SubCell"/>
</dbReference>
<feature type="region of interest" description="Disordered" evidence="7">
    <location>
        <begin position="284"/>
        <end position="312"/>
    </location>
</feature>
<dbReference type="GO" id="GO:0006887">
    <property type="term" value="P:exocytosis"/>
    <property type="evidence" value="ECO:0007669"/>
    <property type="project" value="UniProtKB-KW"/>
</dbReference>
<dbReference type="InterPro" id="IPR016159">
    <property type="entry name" value="Cullin_repeat-like_dom_sf"/>
</dbReference>
<gene>
    <name evidence="9" type="ORF">DAKH74_042470</name>
</gene>
<evidence type="ECO:0000256" key="2">
    <source>
        <dbReference type="ARBA" id="ARBA00007210"/>
    </source>
</evidence>
<feature type="region of interest" description="Disordered" evidence="7">
    <location>
        <begin position="1"/>
        <end position="70"/>
    </location>
</feature>
<keyword evidence="5" id="KW-0268">Exocytosis</keyword>
<dbReference type="SUPFAM" id="SSF74788">
    <property type="entry name" value="Cullin repeat-like"/>
    <property type="match status" value="1"/>
</dbReference>
<evidence type="ECO:0000313" key="9">
    <source>
        <dbReference type="EMBL" id="GMM57631.1"/>
    </source>
</evidence>
<dbReference type="Gene3D" id="2.30.29.30">
    <property type="entry name" value="Pleckstrin-homology domain (PH domain)/Phosphotyrosine-binding domain (PTB)"/>
    <property type="match status" value="1"/>
</dbReference>
<dbReference type="PANTHER" id="PTHR21426:SF12">
    <property type="entry name" value="EXOCYST COMPLEX COMPONENT 8"/>
    <property type="match status" value="1"/>
</dbReference>
<proteinExistence type="inferred from homology"/>
<name>A0AAV5S1Q6_MAUHU</name>
<dbReference type="Proteomes" id="UP001377567">
    <property type="component" value="Unassembled WGS sequence"/>
</dbReference>
<evidence type="ECO:0000259" key="8">
    <source>
        <dbReference type="Pfam" id="PF16528"/>
    </source>
</evidence>
<protein>
    <recommendedName>
        <fullName evidence="3">Exocyst complex component EXO84</fullName>
    </recommendedName>
</protein>
<dbReference type="PANTHER" id="PTHR21426">
    <property type="entry name" value="EXOCYST COMPLEX COMPONENT 8"/>
    <property type="match status" value="1"/>
</dbReference>
<comment type="similarity">
    <text evidence="2">Belongs to the EXO84 family.</text>
</comment>
<feature type="compositionally biased region" description="Polar residues" evidence="7">
    <location>
        <begin position="12"/>
        <end position="22"/>
    </location>
</feature>
<dbReference type="GO" id="GO:0006893">
    <property type="term" value="P:Golgi to plasma membrane transport"/>
    <property type="evidence" value="ECO:0007669"/>
    <property type="project" value="TreeGrafter"/>
</dbReference>
<dbReference type="EMBL" id="BTGD01000013">
    <property type="protein sequence ID" value="GMM57631.1"/>
    <property type="molecule type" value="Genomic_DNA"/>
</dbReference>
<dbReference type="InterPro" id="IPR033961">
    <property type="entry name" value="Exo84"/>
</dbReference>
<feature type="compositionally biased region" description="Polar residues" evidence="7">
    <location>
        <begin position="484"/>
        <end position="504"/>
    </location>
</feature>
<evidence type="ECO:0000256" key="5">
    <source>
        <dbReference type="ARBA" id="ARBA00022483"/>
    </source>
</evidence>